<dbReference type="InterPro" id="IPR013766">
    <property type="entry name" value="Thioredoxin_domain"/>
</dbReference>
<dbReference type="InterPro" id="IPR050553">
    <property type="entry name" value="Thioredoxin_ResA/DsbE_sf"/>
</dbReference>
<organism evidence="3 4">
    <name type="scientific">Desulfomicrobium baculatum (strain DSM 4028 / VKM B-1378 / X)</name>
    <name type="common">Desulfovibrio baculatus</name>
    <dbReference type="NCBI Taxonomy" id="525897"/>
    <lineage>
        <taxon>Bacteria</taxon>
        <taxon>Pseudomonadati</taxon>
        <taxon>Thermodesulfobacteriota</taxon>
        <taxon>Desulfovibrionia</taxon>
        <taxon>Desulfovibrionales</taxon>
        <taxon>Desulfomicrobiaceae</taxon>
        <taxon>Desulfomicrobium</taxon>
    </lineage>
</organism>
<dbReference type="Proteomes" id="UP000002216">
    <property type="component" value="Chromosome"/>
</dbReference>
<sequence>MNSIATKPITGFLCAVLLLLLLEAGAAMLLVSSVGSADDAQALPPMTRLHDLQATFSDLGGQSFTLADLRGKVVVINLWATWCPPCRAEMPFLEGLWKKFQDNDQVQVLCISKETLAEVRQDPLAKSLTMPLYVFTSPAPPELDPEGLPTTYIFNRQGKVVFAHTGIAQWDAPEIVAYLDALAKATSN</sequence>
<dbReference type="PROSITE" id="PS51352">
    <property type="entry name" value="THIOREDOXIN_2"/>
    <property type="match status" value="1"/>
</dbReference>
<dbReference type="KEGG" id="dba:Dbac_1400"/>
<reference evidence="3 4" key="1">
    <citation type="journal article" date="2009" name="Stand. Genomic Sci.">
        <title>Complete genome sequence of Desulfomicrobium baculatum type strain (X).</title>
        <authorList>
            <person name="Copeland A."/>
            <person name="Spring S."/>
            <person name="Goker M."/>
            <person name="Schneider S."/>
            <person name="Lapidus A."/>
            <person name="Del Rio T.G."/>
            <person name="Tice H."/>
            <person name="Cheng J.F."/>
            <person name="Chen F."/>
            <person name="Nolan M."/>
            <person name="Bruce D."/>
            <person name="Goodwin L."/>
            <person name="Pitluck S."/>
            <person name="Ivanova N."/>
            <person name="Mavrommatis K."/>
            <person name="Ovchinnikova G."/>
            <person name="Pati A."/>
            <person name="Chen A."/>
            <person name="Palaniappan K."/>
            <person name="Land M."/>
            <person name="Hauser L."/>
            <person name="Chang Y.J."/>
            <person name="Jeffries C.C."/>
            <person name="Meincke L."/>
            <person name="Sims D."/>
            <person name="Brettin T."/>
            <person name="Detter J.C."/>
            <person name="Han C."/>
            <person name="Chain P."/>
            <person name="Bristow J."/>
            <person name="Eisen J.A."/>
            <person name="Markowitz V."/>
            <person name="Hugenholtz P."/>
            <person name="Kyrpides N.C."/>
            <person name="Klenk H.P."/>
            <person name="Lucas S."/>
        </authorList>
    </citation>
    <scope>NUCLEOTIDE SEQUENCE [LARGE SCALE GENOMIC DNA]</scope>
    <source>
        <strain evidence="4">DSM 4028 / VKM B-1378 / X</strain>
    </source>
</reference>
<dbReference type="Gene3D" id="3.40.30.10">
    <property type="entry name" value="Glutaredoxin"/>
    <property type="match status" value="1"/>
</dbReference>
<dbReference type="HOGENOM" id="CLU_042529_11_0_7"/>
<dbReference type="PROSITE" id="PS00194">
    <property type="entry name" value="THIOREDOXIN_1"/>
    <property type="match status" value="1"/>
</dbReference>
<dbReference type="GO" id="GO:0016491">
    <property type="term" value="F:oxidoreductase activity"/>
    <property type="evidence" value="ECO:0007669"/>
    <property type="project" value="InterPro"/>
</dbReference>
<accession>C7LTD9</accession>
<proteinExistence type="predicted"/>
<evidence type="ECO:0000259" key="2">
    <source>
        <dbReference type="PROSITE" id="PS51352"/>
    </source>
</evidence>
<gene>
    <name evidence="3" type="ordered locus">Dbac_1400</name>
</gene>
<dbReference type="CDD" id="cd02966">
    <property type="entry name" value="TlpA_like_family"/>
    <property type="match status" value="1"/>
</dbReference>
<evidence type="ECO:0000313" key="3">
    <source>
        <dbReference type="EMBL" id="ACU89496.1"/>
    </source>
</evidence>
<protein>
    <submittedName>
        <fullName evidence="3">Redoxin domain protein</fullName>
    </submittedName>
</protein>
<dbReference type="PANTHER" id="PTHR42852:SF17">
    <property type="entry name" value="THIOREDOXIN-LIKE PROTEIN HI_1115"/>
    <property type="match status" value="1"/>
</dbReference>
<dbReference type="SUPFAM" id="SSF52833">
    <property type="entry name" value="Thioredoxin-like"/>
    <property type="match status" value="1"/>
</dbReference>
<keyword evidence="1" id="KW-0676">Redox-active center</keyword>
<keyword evidence="4" id="KW-1185">Reference proteome</keyword>
<dbReference type="PANTHER" id="PTHR42852">
    <property type="entry name" value="THIOL:DISULFIDE INTERCHANGE PROTEIN DSBE"/>
    <property type="match status" value="1"/>
</dbReference>
<dbReference type="InterPro" id="IPR000866">
    <property type="entry name" value="AhpC/TSA"/>
</dbReference>
<evidence type="ECO:0000313" key="4">
    <source>
        <dbReference type="Proteomes" id="UP000002216"/>
    </source>
</evidence>
<evidence type="ECO:0000256" key="1">
    <source>
        <dbReference type="ARBA" id="ARBA00023284"/>
    </source>
</evidence>
<dbReference type="RefSeq" id="WP_015773590.1">
    <property type="nucleotide sequence ID" value="NC_013173.1"/>
</dbReference>
<dbReference type="InterPro" id="IPR036249">
    <property type="entry name" value="Thioredoxin-like_sf"/>
</dbReference>
<dbReference type="AlphaFoldDB" id="C7LTD9"/>
<dbReference type="eggNOG" id="COG0526">
    <property type="taxonomic scope" value="Bacteria"/>
</dbReference>
<dbReference type="OrthoDB" id="9813820at2"/>
<dbReference type="Pfam" id="PF00578">
    <property type="entry name" value="AhpC-TSA"/>
    <property type="match status" value="1"/>
</dbReference>
<dbReference type="GO" id="GO:0016209">
    <property type="term" value="F:antioxidant activity"/>
    <property type="evidence" value="ECO:0007669"/>
    <property type="project" value="InterPro"/>
</dbReference>
<dbReference type="STRING" id="525897.Dbac_1400"/>
<dbReference type="InterPro" id="IPR017937">
    <property type="entry name" value="Thioredoxin_CS"/>
</dbReference>
<feature type="domain" description="Thioredoxin" evidence="2">
    <location>
        <begin position="43"/>
        <end position="184"/>
    </location>
</feature>
<name>C7LTD9_DESBD</name>
<dbReference type="EMBL" id="CP001629">
    <property type="protein sequence ID" value="ACU89496.1"/>
    <property type="molecule type" value="Genomic_DNA"/>
</dbReference>